<evidence type="ECO:0000313" key="4">
    <source>
        <dbReference type="Proteomes" id="UP001054252"/>
    </source>
</evidence>
<name>A0AAV5KPV0_9ROSI</name>
<dbReference type="PANTHER" id="PTHR43180:SF50">
    <property type="entry name" value="SHORT CHAIN DEHYDROGENASE"/>
    <property type="match status" value="1"/>
</dbReference>
<evidence type="ECO:0000256" key="2">
    <source>
        <dbReference type="ARBA" id="ARBA00023002"/>
    </source>
</evidence>
<evidence type="ECO:0000313" key="3">
    <source>
        <dbReference type="EMBL" id="GKV26691.1"/>
    </source>
</evidence>
<protein>
    <submittedName>
        <fullName evidence="3">Uncharacterized protein</fullName>
    </submittedName>
</protein>
<dbReference type="SUPFAM" id="SSF51735">
    <property type="entry name" value="NAD(P)-binding Rossmann-fold domains"/>
    <property type="match status" value="1"/>
</dbReference>
<proteinExistence type="inferred from homology"/>
<comment type="caution">
    <text evidence="3">The sequence shown here is derived from an EMBL/GenBank/DDBJ whole genome shotgun (WGS) entry which is preliminary data.</text>
</comment>
<organism evidence="3 4">
    <name type="scientific">Rubroshorea leprosula</name>
    <dbReference type="NCBI Taxonomy" id="152421"/>
    <lineage>
        <taxon>Eukaryota</taxon>
        <taxon>Viridiplantae</taxon>
        <taxon>Streptophyta</taxon>
        <taxon>Embryophyta</taxon>
        <taxon>Tracheophyta</taxon>
        <taxon>Spermatophyta</taxon>
        <taxon>Magnoliopsida</taxon>
        <taxon>eudicotyledons</taxon>
        <taxon>Gunneridae</taxon>
        <taxon>Pentapetalae</taxon>
        <taxon>rosids</taxon>
        <taxon>malvids</taxon>
        <taxon>Malvales</taxon>
        <taxon>Dipterocarpaceae</taxon>
        <taxon>Rubroshorea</taxon>
    </lineage>
</organism>
<dbReference type="GO" id="GO:0006629">
    <property type="term" value="P:lipid metabolic process"/>
    <property type="evidence" value="ECO:0007669"/>
    <property type="project" value="UniProtKB-KW"/>
</dbReference>
<reference evidence="3 4" key="1">
    <citation type="journal article" date="2021" name="Commun. Biol.">
        <title>The genome of Shorea leprosula (Dipterocarpaceae) highlights the ecological relevance of drought in aseasonal tropical rainforests.</title>
        <authorList>
            <person name="Ng K.K.S."/>
            <person name="Kobayashi M.J."/>
            <person name="Fawcett J.A."/>
            <person name="Hatakeyama M."/>
            <person name="Paape T."/>
            <person name="Ng C.H."/>
            <person name="Ang C.C."/>
            <person name="Tnah L.H."/>
            <person name="Lee C.T."/>
            <person name="Nishiyama T."/>
            <person name="Sese J."/>
            <person name="O'Brien M.J."/>
            <person name="Copetti D."/>
            <person name="Mohd Noor M.I."/>
            <person name="Ong R.C."/>
            <person name="Putra M."/>
            <person name="Sireger I.Z."/>
            <person name="Indrioko S."/>
            <person name="Kosugi Y."/>
            <person name="Izuno A."/>
            <person name="Isagi Y."/>
            <person name="Lee S.L."/>
            <person name="Shimizu K.K."/>
        </authorList>
    </citation>
    <scope>NUCLEOTIDE SEQUENCE [LARGE SCALE GENOMIC DNA]</scope>
    <source>
        <strain evidence="3">214</strain>
    </source>
</reference>
<dbReference type="PANTHER" id="PTHR43180">
    <property type="entry name" value="3-OXOACYL-(ACYL-CARRIER-PROTEIN) REDUCTASE (AFU_ORTHOLOGUE AFUA_6G11210)"/>
    <property type="match status" value="1"/>
</dbReference>
<dbReference type="PRINTS" id="PR00081">
    <property type="entry name" value="GDHRDH"/>
</dbReference>
<gene>
    <name evidence="3" type="ORF">SLEP1_g35947</name>
</gene>
<dbReference type="Pfam" id="PF13561">
    <property type="entry name" value="adh_short_C2"/>
    <property type="match status" value="2"/>
</dbReference>
<dbReference type="GO" id="GO:0016491">
    <property type="term" value="F:oxidoreductase activity"/>
    <property type="evidence" value="ECO:0007669"/>
    <property type="project" value="UniProtKB-KW"/>
</dbReference>
<keyword evidence="2" id="KW-0560">Oxidoreductase</keyword>
<keyword evidence="4" id="KW-1185">Reference proteome</keyword>
<dbReference type="AlphaFoldDB" id="A0AAV5KPV0"/>
<dbReference type="InterPro" id="IPR036291">
    <property type="entry name" value="NAD(P)-bd_dom_sf"/>
</dbReference>
<dbReference type="Gene3D" id="3.40.50.720">
    <property type="entry name" value="NAD(P)-binding Rossmann-like Domain"/>
    <property type="match status" value="2"/>
</dbReference>
<dbReference type="EMBL" id="BPVZ01000073">
    <property type="protein sequence ID" value="GKV26691.1"/>
    <property type="molecule type" value="Genomic_DNA"/>
</dbReference>
<evidence type="ECO:0000256" key="1">
    <source>
        <dbReference type="ARBA" id="ARBA00006484"/>
    </source>
</evidence>
<dbReference type="InterPro" id="IPR002347">
    <property type="entry name" value="SDR_fam"/>
</dbReference>
<comment type="similarity">
    <text evidence="1">Belongs to the short-chain dehydrogenases/reductases (SDR) family.</text>
</comment>
<dbReference type="Proteomes" id="UP001054252">
    <property type="component" value="Unassembled WGS sequence"/>
</dbReference>
<accession>A0AAV5KPV0</accession>
<sequence>MHCQCLCPPCSHSSCCWHPETIRPHSLWSIGPSNSIFVHCNVTNESQIQHAVDKAVATYGKLDIIFNNAGILGEMKPRIIDNEKFDFERVLSVNVTGVFLGIKHAARIMVPACSKRLHNLHCQHSFNYRVNCISPYGVATPLTTTVLGIKHEEIEKMMYSIANLKGVTLKAEDIANAALYLASDEGRYVSGHNLLIDGGRTHVGVRFGTDPFLGKYKI</sequence>